<dbReference type="Proteomes" id="UP001150062">
    <property type="component" value="Unassembled WGS sequence"/>
</dbReference>
<organism evidence="7 8">
    <name type="scientific">Anaeramoeba flamelloides</name>
    <dbReference type="NCBI Taxonomy" id="1746091"/>
    <lineage>
        <taxon>Eukaryota</taxon>
        <taxon>Metamonada</taxon>
        <taxon>Anaeramoebidae</taxon>
        <taxon>Anaeramoeba</taxon>
    </lineage>
</organism>
<dbReference type="InterPro" id="IPR007862">
    <property type="entry name" value="Adenylate_kinase_lid-dom"/>
</dbReference>
<dbReference type="CDD" id="cd01428">
    <property type="entry name" value="ADK"/>
    <property type="match status" value="1"/>
</dbReference>
<dbReference type="EMBL" id="JAOAOG010000079">
    <property type="protein sequence ID" value="KAJ6250340.1"/>
    <property type="molecule type" value="Genomic_DNA"/>
</dbReference>
<dbReference type="InterPro" id="IPR033690">
    <property type="entry name" value="Adenylat_kinase_CS"/>
</dbReference>
<protein>
    <submittedName>
        <fullName evidence="7">Adenylate kinase 4</fullName>
    </submittedName>
</protein>
<dbReference type="InterPro" id="IPR000850">
    <property type="entry name" value="Adenylat/UMP-CMP_kin"/>
</dbReference>
<sequence length="225" mass="25177">MGESLFLTFIGPPSCGKGTQAKFVRKGYNIEHLSTGDLLREVIKKKTAKGREIQNIISQGKLVSDEIVLDLLENKLKTLTGSAGALFDGFPRTVNQAIGLDRVLKGRDSRLTAAIYFDVRFEEIVKRVTGRLIHPASGRIYHKVYLPPKRPGIDDLTGEPLVQRKDDTLEVLEQRMEVFNSFAKAITNYYEDQGLLIKVDANKAPKEVFDELTQRLAKIGISKAF</sequence>
<evidence type="ECO:0000256" key="4">
    <source>
        <dbReference type="ARBA" id="ARBA00022777"/>
    </source>
</evidence>
<evidence type="ECO:0000256" key="3">
    <source>
        <dbReference type="ARBA" id="ARBA00022741"/>
    </source>
</evidence>
<keyword evidence="3" id="KW-0547">Nucleotide-binding</keyword>
<evidence type="ECO:0000313" key="7">
    <source>
        <dbReference type="EMBL" id="KAJ6250340.1"/>
    </source>
</evidence>
<dbReference type="Pfam" id="PF05191">
    <property type="entry name" value="ADK_lid"/>
    <property type="match status" value="1"/>
</dbReference>
<gene>
    <name evidence="7" type="ORF">M0813_16104</name>
</gene>
<dbReference type="NCBIfam" id="TIGR01351">
    <property type="entry name" value="adk"/>
    <property type="match status" value="1"/>
</dbReference>
<dbReference type="InterPro" id="IPR036193">
    <property type="entry name" value="ADK_active_lid_dom_sf"/>
</dbReference>
<comment type="similarity">
    <text evidence="1 5">Belongs to the adenylate kinase family.</text>
</comment>
<feature type="domain" description="Adenylate kinase active site lid" evidence="6">
    <location>
        <begin position="131"/>
        <end position="166"/>
    </location>
</feature>
<dbReference type="HAMAP" id="MF_00235">
    <property type="entry name" value="Adenylate_kinase_Adk"/>
    <property type="match status" value="1"/>
</dbReference>
<dbReference type="InterPro" id="IPR027417">
    <property type="entry name" value="P-loop_NTPase"/>
</dbReference>
<evidence type="ECO:0000259" key="6">
    <source>
        <dbReference type="Pfam" id="PF05191"/>
    </source>
</evidence>
<evidence type="ECO:0000256" key="5">
    <source>
        <dbReference type="RuleBase" id="RU003330"/>
    </source>
</evidence>
<dbReference type="PROSITE" id="PS00113">
    <property type="entry name" value="ADENYLATE_KINASE"/>
    <property type="match status" value="1"/>
</dbReference>
<dbReference type="SUPFAM" id="SSF57774">
    <property type="entry name" value="Microbial and mitochondrial ADK, insert 'zinc finger' domain"/>
    <property type="match status" value="1"/>
</dbReference>
<comment type="caution">
    <text evidence="7">The sequence shown here is derived from an EMBL/GenBank/DDBJ whole genome shotgun (WGS) entry which is preliminary data.</text>
</comment>
<dbReference type="InterPro" id="IPR006259">
    <property type="entry name" value="Adenyl_kin_sub"/>
</dbReference>
<proteinExistence type="inferred from homology"/>
<keyword evidence="2 5" id="KW-0808">Transferase</keyword>
<keyword evidence="4 5" id="KW-0418">Kinase</keyword>
<name>A0ABQ8Z0D5_9EUKA</name>
<accession>A0ABQ8Z0D5</accession>
<dbReference type="PANTHER" id="PTHR23359">
    <property type="entry name" value="NUCLEOTIDE KINASE"/>
    <property type="match status" value="1"/>
</dbReference>
<dbReference type="SUPFAM" id="SSF52540">
    <property type="entry name" value="P-loop containing nucleoside triphosphate hydrolases"/>
    <property type="match status" value="1"/>
</dbReference>
<reference evidence="7" key="1">
    <citation type="submission" date="2022-08" db="EMBL/GenBank/DDBJ databases">
        <title>Novel sulfate-reducing endosymbionts in the free-living metamonad Anaeramoeba.</title>
        <authorList>
            <person name="Jerlstrom-Hultqvist J."/>
            <person name="Cepicka I."/>
            <person name="Gallot-Lavallee L."/>
            <person name="Salas-Leiva D."/>
            <person name="Curtis B.A."/>
            <person name="Zahonova K."/>
            <person name="Pipaliya S."/>
            <person name="Dacks J."/>
            <person name="Roger A.J."/>
        </authorList>
    </citation>
    <scope>NUCLEOTIDE SEQUENCE</scope>
    <source>
        <strain evidence="7">Schooner1</strain>
    </source>
</reference>
<evidence type="ECO:0000256" key="1">
    <source>
        <dbReference type="ARBA" id="ARBA00007220"/>
    </source>
</evidence>
<dbReference type="PRINTS" id="PR00094">
    <property type="entry name" value="ADENYLTKNASE"/>
</dbReference>
<dbReference type="Pfam" id="PF00406">
    <property type="entry name" value="ADK"/>
    <property type="match status" value="1"/>
</dbReference>
<dbReference type="Gene3D" id="3.40.50.300">
    <property type="entry name" value="P-loop containing nucleotide triphosphate hydrolases"/>
    <property type="match status" value="1"/>
</dbReference>
<keyword evidence="8" id="KW-1185">Reference proteome</keyword>
<evidence type="ECO:0000313" key="8">
    <source>
        <dbReference type="Proteomes" id="UP001150062"/>
    </source>
</evidence>
<dbReference type="GO" id="GO:0016301">
    <property type="term" value="F:kinase activity"/>
    <property type="evidence" value="ECO:0007669"/>
    <property type="project" value="UniProtKB-KW"/>
</dbReference>
<evidence type="ECO:0000256" key="2">
    <source>
        <dbReference type="ARBA" id="ARBA00022679"/>
    </source>
</evidence>